<dbReference type="GeneID" id="105681517"/>
<dbReference type="RefSeq" id="XP_012247139.1">
    <property type="nucleotide sequence ID" value="XM_012391716.1"/>
</dbReference>
<dbReference type="OrthoDB" id="6260718at2759"/>
<evidence type="ECO:0000313" key="2">
    <source>
        <dbReference type="Proteomes" id="UP000515180"/>
    </source>
</evidence>
<evidence type="ECO:0000259" key="1">
    <source>
        <dbReference type="Pfam" id="PF23055"/>
    </source>
</evidence>
<dbReference type="Pfam" id="PF23055">
    <property type="entry name" value="DUF7041"/>
    <property type="match status" value="1"/>
</dbReference>
<feature type="domain" description="DUF7041" evidence="1">
    <location>
        <begin position="23"/>
        <end position="97"/>
    </location>
</feature>
<dbReference type="AlphaFoldDB" id="A0A6P3V3A4"/>
<reference evidence="3" key="1">
    <citation type="submission" date="2025-08" db="UniProtKB">
        <authorList>
            <consortium name="RefSeq"/>
        </authorList>
    </citation>
    <scope>IDENTIFICATION</scope>
</reference>
<proteinExistence type="predicted"/>
<dbReference type="PANTHER" id="PTHR33327">
    <property type="entry name" value="ENDONUCLEASE"/>
    <property type="match status" value="1"/>
</dbReference>
<dbReference type="PANTHER" id="PTHR33327:SF3">
    <property type="entry name" value="RNA-DIRECTED DNA POLYMERASE"/>
    <property type="match status" value="1"/>
</dbReference>
<accession>A0A6P3V3A4</accession>
<keyword evidence="2" id="KW-1185">Reference proteome</keyword>
<dbReference type="KEGG" id="bim:105681517"/>
<gene>
    <name evidence="3" type="primary">LOC105681517</name>
</gene>
<sequence>MSSKNTTVPTIHTIRVPPLKVQKIEFWFTLFERQLAAAGIKDDKEKANALLGCLELEHLEEVEDIILNPPDVGQYIRLKNELIRSLVESESQRARIRLEIEIMGDRKPSEFYNDLKILAGRFVPEQFVFTIWKNRLPDRIWRVLSVIQDLAVEKLIQVADRIEEVSSGNYQSTSGISPSRT</sequence>
<dbReference type="OMA" id="FIMAEAT"/>
<evidence type="ECO:0000313" key="3">
    <source>
        <dbReference type="RefSeq" id="XP_012247139.1"/>
    </source>
</evidence>
<organism evidence="2 3">
    <name type="scientific">Bombus impatiens</name>
    <name type="common">Bumblebee</name>
    <dbReference type="NCBI Taxonomy" id="132113"/>
    <lineage>
        <taxon>Eukaryota</taxon>
        <taxon>Metazoa</taxon>
        <taxon>Ecdysozoa</taxon>
        <taxon>Arthropoda</taxon>
        <taxon>Hexapoda</taxon>
        <taxon>Insecta</taxon>
        <taxon>Pterygota</taxon>
        <taxon>Neoptera</taxon>
        <taxon>Endopterygota</taxon>
        <taxon>Hymenoptera</taxon>
        <taxon>Apocrita</taxon>
        <taxon>Aculeata</taxon>
        <taxon>Apoidea</taxon>
        <taxon>Anthophila</taxon>
        <taxon>Apidae</taxon>
        <taxon>Bombus</taxon>
        <taxon>Pyrobombus</taxon>
    </lineage>
</organism>
<dbReference type="InterPro" id="IPR055469">
    <property type="entry name" value="DUF7041"/>
</dbReference>
<protein>
    <submittedName>
        <fullName evidence="3">Uncharacterized protein LOC105681517</fullName>
    </submittedName>
</protein>
<name>A0A6P3V3A4_BOMIM</name>
<dbReference type="Proteomes" id="UP000515180">
    <property type="component" value="Unplaced"/>
</dbReference>